<accession>A0A0V8HLJ9</accession>
<dbReference type="OrthoDB" id="2921848at2"/>
<name>A0A0V8HLJ9_9BACI</name>
<evidence type="ECO:0000313" key="2">
    <source>
        <dbReference type="Proteomes" id="UP000181997"/>
    </source>
</evidence>
<protein>
    <submittedName>
        <fullName evidence="1">Uncharacterized protein</fullName>
    </submittedName>
</protein>
<evidence type="ECO:0000313" key="1">
    <source>
        <dbReference type="EMBL" id="SCB83678.1"/>
    </source>
</evidence>
<sequence length="59" mass="7015">MEHSLTDYHKIYQALEGSLSSIVYEQEGTESLQETLMNAKMNLNRAFQYELLRQNRIYD</sequence>
<organism evidence="1 2">
    <name type="scientific">[Bacillus] enclensis</name>
    <dbReference type="NCBI Taxonomy" id="1402860"/>
    <lineage>
        <taxon>Bacteria</taxon>
        <taxon>Bacillati</taxon>
        <taxon>Bacillota</taxon>
        <taxon>Bacilli</taxon>
        <taxon>Bacillales</taxon>
        <taxon>Bacillaceae</taxon>
        <taxon>Rossellomorea</taxon>
    </lineage>
</organism>
<gene>
    <name evidence="1" type="ORF">GA0061094_0836</name>
</gene>
<dbReference type="Proteomes" id="UP000181997">
    <property type="component" value="Unassembled WGS sequence"/>
</dbReference>
<proteinExistence type="predicted"/>
<dbReference type="EMBL" id="FMAU01000001">
    <property type="protein sequence ID" value="SCB83678.1"/>
    <property type="molecule type" value="Genomic_DNA"/>
</dbReference>
<keyword evidence="2" id="KW-1185">Reference proteome</keyword>
<dbReference type="AlphaFoldDB" id="A0A0V8HLJ9"/>
<dbReference type="RefSeq" id="WP_032087964.1">
    <property type="nucleotide sequence ID" value="NZ_FMAU01000001.1"/>
</dbReference>
<reference evidence="2" key="1">
    <citation type="submission" date="2016-08" db="EMBL/GenBank/DDBJ databases">
        <authorList>
            <person name="Varghese N."/>
            <person name="Submissions Spin"/>
        </authorList>
    </citation>
    <scope>NUCLEOTIDE SEQUENCE [LARGE SCALE GENOMIC DNA]</scope>
    <source>
        <strain evidence="2">SGD-1123</strain>
    </source>
</reference>